<dbReference type="Gene3D" id="3.30.420.10">
    <property type="entry name" value="Ribonuclease H-like superfamily/Ribonuclease H"/>
    <property type="match status" value="1"/>
</dbReference>
<accession>A0ABD1K0Y5</accession>
<name>A0ABD1K0Y5_9TELE</name>
<dbReference type="Proteomes" id="UP001591681">
    <property type="component" value="Unassembled WGS sequence"/>
</dbReference>
<evidence type="ECO:0000313" key="1">
    <source>
        <dbReference type="EMBL" id="KAL2092773.1"/>
    </source>
</evidence>
<gene>
    <name evidence="1" type="ORF">ACEWY4_012571</name>
</gene>
<dbReference type="PANTHER" id="PTHR47331">
    <property type="entry name" value="PHD-TYPE DOMAIN-CONTAINING PROTEIN"/>
    <property type="match status" value="1"/>
</dbReference>
<organism evidence="1 2">
    <name type="scientific">Coilia grayii</name>
    <name type="common">Gray's grenadier anchovy</name>
    <dbReference type="NCBI Taxonomy" id="363190"/>
    <lineage>
        <taxon>Eukaryota</taxon>
        <taxon>Metazoa</taxon>
        <taxon>Chordata</taxon>
        <taxon>Craniata</taxon>
        <taxon>Vertebrata</taxon>
        <taxon>Euteleostomi</taxon>
        <taxon>Actinopterygii</taxon>
        <taxon>Neopterygii</taxon>
        <taxon>Teleostei</taxon>
        <taxon>Clupei</taxon>
        <taxon>Clupeiformes</taxon>
        <taxon>Clupeoidei</taxon>
        <taxon>Engraulidae</taxon>
        <taxon>Coilinae</taxon>
        <taxon>Coilia</taxon>
    </lineage>
</organism>
<comment type="caution">
    <text evidence="1">The sequence shown here is derived from an EMBL/GenBank/DDBJ whole genome shotgun (WGS) entry which is preliminary data.</text>
</comment>
<sequence length="246" mass="27970">MLNEEMKTLGGQCISLDDLMRAEKAIVVFYQHQRYPEELARLKNAASGDGLSHKSTIYRLDPVLEDGVLRVGGRLSRAAMPEEAKRPMILPKDLHVSTLILRHIHEQFGHAGRNHVLSQLRKRFWIVNANSAAPKIMSVERGPPWSDVRYRDSREGMLDPRICRGRVNRAKKELQNAISTWNKEKIHNAMLQKGIQWSLNPPAASHHGGVWERLIRMVMGVKVFRGAKLTLVEGVSELAHTIIDRE</sequence>
<dbReference type="EMBL" id="JBHFQA010000010">
    <property type="protein sequence ID" value="KAL2092773.1"/>
    <property type="molecule type" value="Genomic_DNA"/>
</dbReference>
<dbReference type="InterPro" id="IPR036397">
    <property type="entry name" value="RNaseH_sf"/>
</dbReference>
<evidence type="ECO:0000313" key="2">
    <source>
        <dbReference type="Proteomes" id="UP001591681"/>
    </source>
</evidence>
<protein>
    <recommendedName>
        <fullName evidence="3">Integrase zinc-binding domain-containing protein</fullName>
    </recommendedName>
</protein>
<proteinExistence type="predicted"/>
<dbReference type="AlphaFoldDB" id="A0ABD1K0Y5"/>
<reference evidence="1 2" key="1">
    <citation type="submission" date="2024-09" db="EMBL/GenBank/DDBJ databases">
        <title>A chromosome-level genome assembly of Gray's grenadier anchovy, Coilia grayii.</title>
        <authorList>
            <person name="Fu Z."/>
        </authorList>
    </citation>
    <scope>NUCLEOTIDE SEQUENCE [LARGE SCALE GENOMIC DNA]</scope>
    <source>
        <strain evidence="1">G4</strain>
        <tissue evidence="1">Muscle</tissue>
    </source>
</reference>
<evidence type="ECO:0008006" key="3">
    <source>
        <dbReference type="Google" id="ProtNLM"/>
    </source>
</evidence>
<dbReference type="PANTHER" id="PTHR47331:SF1">
    <property type="entry name" value="GAG-LIKE PROTEIN"/>
    <property type="match status" value="1"/>
</dbReference>
<keyword evidence="2" id="KW-1185">Reference proteome</keyword>